<name>A0A158GBP9_9BURK</name>
<proteinExistence type="predicted"/>
<feature type="compositionally biased region" description="Polar residues" evidence="1">
    <location>
        <begin position="57"/>
        <end position="68"/>
    </location>
</feature>
<evidence type="ECO:0000313" key="2">
    <source>
        <dbReference type="EMBL" id="MFK4442057.1"/>
    </source>
</evidence>
<dbReference type="Proteomes" id="UP000054683">
    <property type="component" value="Unassembled WGS sequence"/>
</dbReference>
<dbReference type="EMBL" id="FCOK02000011">
    <property type="protein sequence ID" value="SAL28800.1"/>
    <property type="molecule type" value="Genomic_DNA"/>
</dbReference>
<dbReference type="AlphaFoldDB" id="A0A158GBP9"/>
<dbReference type="EMBL" id="JBIYDN010000005">
    <property type="protein sequence ID" value="MFK4442057.1"/>
    <property type="molecule type" value="Genomic_DNA"/>
</dbReference>
<evidence type="ECO:0000313" key="4">
    <source>
        <dbReference type="Proteomes" id="UP000054683"/>
    </source>
</evidence>
<organism evidence="3 4">
    <name type="scientific">Caballeronia udeis</name>
    <dbReference type="NCBI Taxonomy" id="1232866"/>
    <lineage>
        <taxon>Bacteria</taxon>
        <taxon>Pseudomonadati</taxon>
        <taxon>Pseudomonadota</taxon>
        <taxon>Betaproteobacteria</taxon>
        <taxon>Burkholderiales</taxon>
        <taxon>Burkholderiaceae</taxon>
        <taxon>Caballeronia</taxon>
    </lineage>
</organism>
<keyword evidence="5" id="KW-1185">Reference proteome</keyword>
<feature type="region of interest" description="Disordered" evidence="1">
    <location>
        <begin position="48"/>
        <end position="68"/>
    </location>
</feature>
<gene>
    <name evidence="2" type="ORF">ABH943_002072</name>
    <name evidence="3" type="ORF">AWB69_02250</name>
</gene>
<evidence type="ECO:0000313" key="5">
    <source>
        <dbReference type="Proteomes" id="UP001620514"/>
    </source>
</evidence>
<sequence length="68" mass="7434">MRVYAQQGDTVDSLCYRHYGRTRGVVEATLELNAGLADLGPILPHGQAVDLPEAPNDQPTISTVKLWD</sequence>
<evidence type="ECO:0000256" key="1">
    <source>
        <dbReference type="SAM" id="MobiDB-lite"/>
    </source>
</evidence>
<dbReference type="Proteomes" id="UP001620514">
    <property type="component" value="Unassembled WGS sequence"/>
</dbReference>
<accession>A0A158GBP9</accession>
<reference evidence="2 5" key="3">
    <citation type="submission" date="2024-11" db="EMBL/GenBank/DDBJ databases">
        <title>Using genomics to understand microbial adaptation to soil warming.</title>
        <authorList>
            <person name="Deangelis K.M. PhD."/>
        </authorList>
    </citation>
    <scope>NUCLEOTIDE SEQUENCE [LARGE SCALE GENOMIC DNA]</scope>
    <source>
        <strain evidence="2 5">GAS97</strain>
    </source>
</reference>
<dbReference type="InterPro" id="IPR008861">
    <property type="entry name" value="GpX-like"/>
</dbReference>
<dbReference type="Pfam" id="PF05489">
    <property type="entry name" value="Phage_tail_X"/>
    <property type="match status" value="1"/>
</dbReference>
<evidence type="ECO:0000313" key="3">
    <source>
        <dbReference type="EMBL" id="SAL28800.1"/>
    </source>
</evidence>
<reference evidence="2 5" key="2">
    <citation type="submission" date="2024-10" db="EMBL/GenBank/DDBJ databases">
        <authorList>
            <person name="Deangelis K."/>
            <person name="Huntemann M."/>
            <person name="Clum A."/>
            <person name="Wang J."/>
            <person name="Palaniappan K."/>
            <person name="Ritter S."/>
            <person name="Chen I.-M."/>
            <person name="Stamatis D."/>
            <person name="Reddy T."/>
            <person name="O'Malley R."/>
            <person name="Daum C."/>
            <person name="Ng V."/>
            <person name="Ivanova N."/>
            <person name="Kyrpides N."/>
            <person name="Woyke T."/>
        </authorList>
    </citation>
    <scope>NUCLEOTIDE SEQUENCE [LARGE SCALE GENOMIC DNA]</scope>
    <source>
        <strain evidence="2 5">GAS97</strain>
    </source>
</reference>
<protein>
    <submittedName>
        <fullName evidence="2 3">Phage tail protein</fullName>
    </submittedName>
</protein>
<dbReference type="RefSeq" id="WP_062084920.1">
    <property type="nucleotide sequence ID" value="NZ_FCOK02000011.1"/>
</dbReference>
<reference evidence="3 4" key="1">
    <citation type="submission" date="2016-01" db="EMBL/GenBank/DDBJ databases">
        <authorList>
            <person name="Oliw E.H."/>
        </authorList>
    </citation>
    <scope>NUCLEOTIDE SEQUENCE [LARGE SCALE GENOMIC DNA]</scope>
    <source>
        <strain evidence="3">LMG 27134</strain>
    </source>
</reference>